<protein>
    <submittedName>
        <fullName evidence="1">Uncharacterized protein</fullName>
    </submittedName>
</protein>
<gene>
    <name evidence="1" type="ORF">LCGC14_2040710</name>
</gene>
<comment type="caution">
    <text evidence="1">The sequence shown here is derived from an EMBL/GenBank/DDBJ whole genome shotgun (WGS) entry which is preliminary data.</text>
</comment>
<proteinExistence type="predicted"/>
<dbReference type="AlphaFoldDB" id="A0A0F9ERW3"/>
<organism evidence="1">
    <name type="scientific">marine sediment metagenome</name>
    <dbReference type="NCBI Taxonomy" id="412755"/>
    <lineage>
        <taxon>unclassified sequences</taxon>
        <taxon>metagenomes</taxon>
        <taxon>ecological metagenomes</taxon>
    </lineage>
</organism>
<accession>A0A0F9ERW3</accession>
<dbReference type="EMBL" id="LAZR01023922">
    <property type="protein sequence ID" value="KKL76853.1"/>
    <property type="molecule type" value="Genomic_DNA"/>
</dbReference>
<reference evidence="1" key="1">
    <citation type="journal article" date="2015" name="Nature">
        <title>Complex archaea that bridge the gap between prokaryotes and eukaryotes.</title>
        <authorList>
            <person name="Spang A."/>
            <person name="Saw J.H."/>
            <person name="Jorgensen S.L."/>
            <person name="Zaremba-Niedzwiedzka K."/>
            <person name="Martijn J."/>
            <person name="Lind A.E."/>
            <person name="van Eijk R."/>
            <person name="Schleper C."/>
            <person name="Guy L."/>
            <person name="Ettema T.J."/>
        </authorList>
    </citation>
    <scope>NUCLEOTIDE SEQUENCE</scope>
</reference>
<evidence type="ECO:0000313" key="1">
    <source>
        <dbReference type="EMBL" id="KKL76853.1"/>
    </source>
</evidence>
<sequence>DQFKTFRDIEKKVYDYYISEITGDDW</sequence>
<name>A0A0F9ERW3_9ZZZZ</name>
<feature type="non-terminal residue" evidence="1">
    <location>
        <position position="1"/>
    </location>
</feature>